<evidence type="ECO:0000259" key="1">
    <source>
        <dbReference type="Pfam" id="PF26154"/>
    </source>
</evidence>
<comment type="caution">
    <text evidence="2">The sequence shown here is derived from an EMBL/GenBank/DDBJ whole genome shotgun (WGS) entry which is preliminary data.</text>
</comment>
<keyword evidence="3" id="KW-1185">Reference proteome</keyword>
<dbReference type="InterPro" id="IPR058355">
    <property type="entry name" value="DUF8042"/>
</dbReference>
<name>A0A934HQP3_9CLOT</name>
<dbReference type="AlphaFoldDB" id="A0A934HQP3"/>
<evidence type="ECO:0000313" key="2">
    <source>
        <dbReference type="EMBL" id="MBI6872706.1"/>
    </source>
</evidence>
<dbReference type="PROSITE" id="PS51257">
    <property type="entry name" value="PROKAR_LIPOPROTEIN"/>
    <property type="match status" value="1"/>
</dbReference>
<dbReference type="EMBL" id="JAEEGB010000008">
    <property type="protein sequence ID" value="MBI6872706.1"/>
    <property type="molecule type" value="Genomic_DNA"/>
</dbReference>
<protein>
    <recommendedName>
        <fullName evidence="1">DUF8042 domain-containing protein</fullName>
    </recommendedName>
</protein>
<dbReference type="Pfam" id="PF26154">
    <property type="entry name" value="DUF8042"/>
    <property type="match status" value="1"/>
</dbReference>
<organism evidence="2 3">
    <name type="scientific">Clostridium aciditolerans</name>
    <dbReference type="NCBI Taxonomy" id="339861"/>
    <lineage>
        <taxon>Bacteria</taxon>
        <taxon>Bacillati</taxon>
        <taxon>Bacillota</taxon>
        <taxon>Clostridia</taxon>
        <taxon>Eubacteriales</taxon>
        <taxon>Clostridiaceae</taxon>
        <taxon>Clostridium</taxon>
    </lineage>
</organism>
<reference evidence="2" key="1">
    <citation type="submission" date="2020-12" db="EMBL/GenBank/DDBJ databases">
        <title>Clostridium thailandense sp. nov., a novel acetogenic bacterium isolated from peat land soil in Thailand.</title>
        <authorList>
            <person name="Chaikitkaew S."/>
            <person name="Birkeland N.K."/>
        </authorList>
    </citation>
    <scope>NUCLEOTIDE SEQUENCE</scope>
    <source>
        <strain evidence="2">DSM 17425</strain>
    </source>
</reference>
<dbReference type="Proteomes" id="UP000622687">
    <property type="component" value="Unassembled WGS sequence"/>
</dbReference>
<accession>A0A934HQP3</accession>
<gene>
    <name evidence="2" type="ORF">I6U51_08270</name>
</gene>
<sequence length="170" mass="19619">MKNKEFNRKILITLSIIFFITSCVVKLYTTKINFKAAAENRTEKNFNSELIKQNKKQMDVDDKARRILELSNTISETIKYIDNSLSKGTFNDIETLTNDSIDALNSIEKALFVQDRKSDLRTKIDLLKSDFQELNNAVKDKDLNKSKQIVNGKMLKDYDDVKNSLKSINN</sequence>
<feature type="domain" description="DUF8042" evidence="1">
    <location>
        <begin position="63"/>
        <end position="167"/>
    </location>
</feature>
<evidence type="ECO:0000313" key="3">
    <source>
        <dbReference type="Proteomes" id="UP000622687"/>
    </source>
</evidence>
<proteinExistence type="predicted"/>